<reference evidence="4 5" key="1">
    <citation type="submission" date="2022-12" db="EMBL/GenBank/DDBJ databases">
        <title>Chromosome-level genome of Tegillarca granosa.</title>
        <authorList>
            <person name="Kim J."/>
        </authorList>
    </citation>
    <scope>NUCLEOTIDE SEQUENCE [LARGE SCALE GENOMIC DNA]</scope>
    <source>
        <strain evidence="4">Teg-2019</strain>
        <tissue evidence="4">Adductor muscle</tissue>
    </source>
</reference>
<keyword evidence="1 3" id="KW-0328">Glycosyltransferase</keyword>
<evidence type="ECO:0000256" key="3">
    <source>
        <dbReference type="RuleBase" id="RU363129"/>
    </source>
</evidence>
<evidence type="ECO:0000256" key="2">
    <source>
        <dbReference type="ARBA" id="ARBA00022679"/>
    </source>
</evidence>
<dbReference type="InterPro" id="IPR002516">
    <property type="entry name" value="Glyco_trans_11"/>
</dbReference>
<evidence type="ECO:0000313" key="4">
    <source>
        <dbReference type="EMBL" id="KAJ8318966.1"/>
    </source>
</evidence>
<keyword evidence="2 3" id="KW-0808">Transferase</keyword>
<keyword evidence="3" id="KW-0325">Glycoprotein</keyword>
<sequence>MILAQTQLGNQMFQYASSYGVAMLNNMSVIVGADDELTMIFKLQADIRKDKTMCMTTKILRERWACAFDNKLLHLNKTENYTLGRWLQSWKYFINVEDKLREQFVFKDHIQDQSTKIIQTILSKRGLNRTNVTLVGIHVRRGDKLNTNRGDQVASKGYIEKAIKHYQSVYSNVFFLNNTKEVDLSILAGCDHVIQTVGTFSWLAAWLAGGTSVYFQWPAREGSHIRKMDRNGIIAFSFVV</sequence>
<protein>
    <recommendedName>
        <fullName evidence="3">L-Fucosyltransferase</fullName>
        <ecNumber evidence="3">2.4.1.-</ecNumber>
    </recommendedName>
</protein>
<comment type="similarity">
    <text evidence="3">Belongs to the glycosyltransferase 11 family.</text>
</comment>
<dbReference type="PANTHER" id="PTHR11927:SF9">
    <property type="entry name" value="L-FUCOSYLTRANSFERASE"/>
    <property type="match status" value="1"/>
</dbReference>
<keyword evidence="5" id="KW-1185">Reference proteome</keyword>
<dbReference type="Proteomes" id="UP001217089">
    <property type="component" value="Unassembled WGS sequence"/>
</dbReference>
<dbReference type="CDD" id="cd11301">
    <property type="entry name" value="Fut1_Fut2_like"/>
    <property type="match status" value="1"/>
</dbReference>
<dbReference type="EMBL" id="JARBDR010000214">
    <property type="protein sequence ID" value="KAJ8318966.1"/>
    <property type="molecule type" value="Genomic_DNA"/>
</dbReference>
<evidence type="ECO:0000256" key="1">
    <source>
        <dbReference type="ARBA" id="ARBA00022676"/>
    </source>
</evidence>
<keyword evidence="3" id="KW-0333">Golgi apparatus</keyword>
<organism evidence="4 5">
    <name type="scientific">Tegillarca granosa</name>
    <name type="common">Malaysian cockle</name>
    <name type="synonym">Anadara granosa</name>
    <dbReference type="NCBI Taxonomy" id="220873"/>
    <lineage>
        <taxon>Eukaryota</taxon>
        <taxon>Metazoa</taxon>
        <taxon>Spiralia</taxon>
        <taxon>Lophotrochozoa</taxon>
        <taxon>Mollusca</taxon>
        <taxon>Bivalvia</taxon>
        <taxon>Autobranchia</taxon>
        <taxon>Pteriomorphia</taxon>
        <taxon>Arcoida</taxon>
        <taxon>Arcoidea</taxon>
        <taxon>Arcidae</taxon>
        <taxon>Tegillarca</taxon>
    </lineage>
</organism>
<name>A0ABQ9FNV0_TEGGR</name>
<evidence type="ECO:0000313" key="5">
    <source>
        <dbReference type="Proteomes" id="UP001217089"/>
    </source>
</evidence>
<accession>A0ABQ9FNV0</accession>
<comment type="pathway">
    <text evidence="3">Protein modification; protein glycosylation.</text>
</comment>
<comment type="caution">
    <text evidence="4">The sequence shown here is derived from an EMBL/GenBank/DDBJ whole genome shotgun (WGS) entry which is preliminary data.</text>
</comment>
<keyword evidence="3" id="KW-0812">Transmembrane</keyword>
<keyword evidence="3" id="KW-0735">Signal-anchor</keyword>
<proteinExistence type="inferred from homology"/>
<dbReference type="PANTHER" id="PTHR11927">
    <property type="entry name" value="GALACTOSIDE 2-L-FUCOSYLTRANSFERASE"/>
    <property type="match status" value="1"/>
</dbReference>
<dbReference type="EC" id="2.4.1.-" evidence="3"/>
<comment type="subcellular location">
    <subcellularLocation>
        <location evidence="3">Golgi apparatus</location>
        <location evidence="3">Golgi stack membrane</location>
        <topology evidence="3">Single-pass type II membrane protein</topology>
    </subcellularLocation>
</comment>
<dbReference type="Pfam" id="PF01531">
    <property type="entry name" value="Glyco_transf_11"/>
    <property type="match status" value="1"/>
</dbReference>
<gene>
    <name evidence="4" type="ORF">KUTeg_004057</name>
</gene>